<feature type="chain" id="PRO_5017796332" evidence="1">
    <location>
        <begin position="22"/>
        <end position="385"/>
    </location>
</feature>
<dbReference type="Gene3D" id="3.40.30.10">
    <property type="entry name" value="Glutaredoxin"/>
    <property type="match status" value="1"/>
</dbReference>
<dbReference type="SUPFAM" id="SSF52833">
    <property type="entry name" value="Thioredoxin-like"/>
    <property type="match status" value="1"/>
</dbReference>
<evidence type="ECO:0000313" key="4">
    <source>
        <dbReference type="Proteomes" id="UP000260644"/>
    </source>
</evidence>
<gene>
    <name evidence="3" type="ORF">DVR12_27075</name>
</gene>
<reference evidence="3 4" key="1">
    <citation type="submission" date="2018-07" db="EMBL/GenBank/DDBJ databases">
        <title>Chitinophaga K2CV101002-2 sp. nov., isolated from a monsoon evergreen broad-leaved forest soil.</title>
        <authorList>
            <person name="Lv Y."/>
        </authorList>
    </citation>
    <scope>NUCLEOTIDE SEQUENCE [LARGE SCALE GENOMIC DNA]</scope>
    <source>
        <strain evidence="3 4">GDMCC 1.1288</strain>
    </source>
</reference>
<dbReference type="PROSITE" id="PS51352">
    <property type="entry name" value="THIOREDOXIN_2"/>
    <property type="match status" value="1"/>
</dbReference>
<feature type="domain" description="Thioredoxin" evidence="2">
    <location>
        <begin position="9"/>
        <end position="138"/>
    </location>
</feature>
<name>A0A3E1Y1Z6_9BACT</name>
<dbReference type="Proteomes" id="UP000260644">
    <property type="component" value="Unassembled WGS sequence"/>
</dbReference>
<organism evidence="3 4">
    <name type="scientific">Chitinophaga silvatica</name>
    <dbReference type="NCBI Taxonomy" id="2282649"/>
    <lineage>
        <taxon>Bacteria</taxon>
        <taxon>Pseudomonadati</taxon>
        <taxon>Bacteroidota</taxon>
        <taxon>Chitinophagia</taxon>
        <taxon>Chitinophagales</taxon>
        <taxon>Chitinophagaceae</taxon>
        <taxon>Chitinophaga</taxon>
    </lineage>
</organism>
<feature type="signal peptide" evidence="1">
    <location>
        <begin position="1"/>
        <end position="21"/>
    </location>
</feature>
<evidence type="ECO:0000313" key="3">
    <source>
        <dbReference type="EMBL" id="RFS18709.1"/>
    </source>
</evidence>
<accession>A0A3E1Y1Z6</accession>
<dbReference type="InterPro" id="IPR013766">
    <property type="entry name" value="Thioredoxin_domain"/>
</dbReference>
<evidence type="ECO:0000256" key="1">
    <source>
        <dbReference type="SAM" id="SignalP"/>
    </source>
</evidence>
<keyword evidence="4" id="KW-1185">Reference proteome</keyword>
<sequence>MIKKTIQFLLLAGLLPCAAYSQDSTQFIKASWKELLAKAQKEHKPIFVDTYFEGCIACKEMDVKVFPSKEVKEYMKQNFINTGFDVFKEEFGFDICSRYMLHGFPTFLVISPEGKLVDIDLGYNDADYFLEFLKKANSRYQKSEFHNGFATKIVKEGPDWYQNLYTKKRVLPSDSVVLAFMQQQKDKMSEMSAKAMSICRKMPVEWRNYYLQNRNEYNKRFGKDLNAGILDKLMSADLKALPATYDATAFEAFIAQKSKEYTGDDWNKIKMDFAFSYFVRTHKQTKPFIEFAIANKDRSSNNIRMIAMYGREELNNPDVKALLLNWADETLNEHSSLEVLSSVGDMAMNSNKDQAKKYFTWAALKAGVMGLTGQEQDLKKRIASL</sequence>
<dbReference type="OrthoDB" id="120730at2"/>
<proteinExistence type="predicted"/>
<dbReference type="Pfam" id="PF13899">
    <property type="entry name" value="Thioredoxin_7"/>
    <property type="match status" value="1"/>
</dbReference>
<keyword evidence="1" id="KW-0732">Signal</keyword>
<dbReference type="AlphaFoldDB" id="A0A3E1Y1Z6"/>
<protein>
    <submittedName>
        <fullName evidence="3">DUF255 domain-containing protein</fullName>
    </submittedName>
</protein>
<dbReference type="InterPro" id="IPR036249">
    <property type="entry name" value="Thioredoxin-like_sf"/>
</dbReference>
<evidence type="ECO:0000259" key="2">
    <source>
        <dbReference type="PROSITE" id="PS51352"/>
    </source>
</evidence>
<dbReference type="RefSeq" id="WP_116978946.1">
    <property type="nucleotide sequence ID" value="NZ_QPMM01000020.1"/>
</dbReference>
<dbReference type="EMBL" id="QPMM01000020">
    <property type="protein sequence ID" value="RFS18709.1"/>
    <property type="molecule type" value="Genomic_DNA"/>
</dbReference>
<comment type="caution">
    <text evidence="3">The sequence shown here is derived from an EMBL/GenBank/DDBJ whole genome shotgun (WGS) entry which is preliminary data.</text>
</comment>